<evidence type="ECO:0000313" key="1">
    <source>
        <dbReference type="EMBL" id="KAK8755054.1"/>
    </source>
</evidence>
<sequence length="101" mass="11890">MEYYVYVKLLEDDVKKIAKSRNVKGFRLADVDDFRAGEIYIVYWEGDKKTSGGYYDAKILHMSESKEEMDAFIADKAQHAKLKRQGPPENICRLFKEPRHR</sequence>
<keyword evidence="2" id="KW-1185">Reference proteome</keyword>
<protein>
    <submittedName>
        <fullName evidence="1">Uncharacterized protein</fullName>
    </submittedName>
</protein>
<comment type="caution">
    <text evidence="1">The sequence shown here is derived from an EMBL/GenBank/DDBJ whole genome shotgun (WGS) entry which is preliminary data.</text>
</comment>
<organism evidence="1 2">
    <name type="scientific">Amblyomma americanum</name>
    <name type="common">Lone star tick</name>
    <dbReference type="NCBI Taxonomy" id="6943"/>
    <lineage>
        <taxon>Eukaryota</taxon>
        <taxon>Metazoa</taxon>
        <taxon>Ecdysozoa</taxon>
        <taxon>Arthropoda</taxon>
        <taxon>Chelicerata</taxon>
        <taxon>Arachnida</taxon>
        <taxon>Acari</taxon>
        <taxon>Parasitiformes</taxon>
        <taxon>Ixodida</taxon>
        <taxon>Ixodoidea</taxon>
        <taxon>Ixodidae</taxon>
        <taxon>Amblyomminae</taxon>
        <taxon>Amblyomma</taxon>
    </lineage>
</organism>
<proteinExistence type="predicted"/>
<dbReference type="EMBL" id="JARKHS020036772">
    <property type="protein sequence ID" value="KAK8755054.1"/>
    <property type="molecule type" value="Genomic_DNA"/>
</dbReference>
<gene>
    <name evidence="1" type="ORF">V5799_002243</name>
</gene>
<evidence type="ECO:0000313" key="2">
    <source>
        <dbReference type="Proteomes" id="UP001321473"/>
    </source>
</evidence>
<reference evidence="1 2" key="1">
    <citation type="journal article" date="2023" name="Arcadia Sci">
        <title>De novo assembly of a long-read Amblyomma americanum tick genome.</title>
        <authorList>
            <person name="Chou S."/>
            <person name="Poskanzer K.E."/>
            <person name="Rollins M."/>
            <person name="Thuy-Boun P.S."/>
        </authorList>
    </citation>
    <scope>NUCLEOTIDE SEQUENCE [LARGE SCALE GENOMIC DNA]</scope>
    <source>
        <strain evidence="1">F_SG_1</strain>
        <tissue evidence="1">Salivary glands</tissue>
    </source>
</reference>
<dbReference type="Proteomes" id="UP001321473">
    <property type="component" value="Unassembled WGS sequence"/>
</dbReference>
<accession>A0AAQ4CXW4</accession>
<name>A0AAQ4CXW4_AMBAM</name>
<dbReference type="AlphaFoldDB" id="A0AAQ4CXW4"/>